<dbReference type="Gene3D" id="3.40.630.30">
    <property type="match status" value="1"/>
</dbReference>
<dbReference type="RefSeq" id="WP_160773799.1">
    <property type="nucleotide sequence ID" value="NZ_WUMV01000001.1"/>
</dbReference>
<reference evidence="2 3" key="1">
    <citation type="submission" date="2019-12" db="EMBL/GenBank/DDBJ databases">
        <authorList>
            <person name="Li M."/>
        </authorList>
    </citation>
    <scope>NUCLEOTIDE SEQUENCE [LARGE SCALE GENOMIC DNA]</scope>
    <source>
        <strain evidence="2 3">GBMRC 2046</strain>
    </source>
</reference>
<dbReference type="AlphaFoldDB" id="A0A7X3LR35"/>
<dbReference type="InterPro" id="IPR016181">
    <property type="entry name" value="Acyl_CoA_acyltransferase"/>
</dbReference>
<name>A0A7X3LR35_9HYPH</name>
<protein>
    <submittedName>
        <fullName evidence="2">GNAT family N-acetyltransferase</fullName>
    </submittedName>
</protein>
<dbReference type="Proteomes" id="UP000433101">
    <property type="component" value="Unassembled WGS sequence"/>
</dbReference>
<dbReference type="EMBL" id="WUMV01000001">
    <property type="protein sequence ID" value="MXN63551.1"/>
    <property type="molecule type" value="Genomic_DNA"/>
</dbReference>
<accession>A0A7X3LR35</accession>
<dbReference type="Pfam" id="PF13673">
    <property type="entry name" value="Acetyltransf_10"/>
    <property type="match status" value="1"/>
</dbReference>
<feature type="domain" description="N-acetyltransferase" evidence="1">
    <location>
        <begin position="14"/>
        <end position="160"/>
    </location>
</feature>
<sequence length="169" mass="18931">MTETRKNPLLFTWKTLDEFSPRCLHEVYRLRVAVFIVEQDCAYPEIDDLDVGALHLVISYAEGDGEGAVAAYLRLIHPEGEKPVKLGRIVVAPAWRGTGLGRRLMEAGLEKAQSLYPGRPVFLSAQAQVVRFYGTHGFEAVSPEYLEDGIPHVDMLRSPQENQSLEAHK</sequence>
<comment type="caution">
    <text evidence="2">The sequence shown here is derived from an EMBL/GenBank/DDBJ whole genome shotgun (WGS) entry which is preliminary data.</text>
</comment>
<keyword evidence="2" id="KW-0808">Transferase</keyword>
<dbReference type="SUPFAM" id="SSF55729">
    <property type="entry name" value="Acyl-CoA N-acyltransferases (Nat)"/>
    <property type="match status" value="1"/>
</dbReference>
<dbReference type="CDD" id="cd04301">
    <property type="entry name" value="NAT_SF"/>
    <property type="match status" value="1"/>
</dbReference>
<evidence type="ECO:0000313" key="3">
    <source>
        <dbReference type="Proteomes" id="UP000433101"/>
    </source>
</evidence>
<evidence type="ECO:0000259" key="1">
    <source>
        <dbReference type="PROSITE" id="PS51186"/>
    </source>
</evidence>
<dbReference type="GO" id="GO:0016747">
    <property type="term" value="F:acyltransferase activity, transferring groups other than amino-acyl groups"/>
    <property type="evidence" value="ECO:0007669"/>
    <property type="project" value="InterPro"/>
</dbReference>
<evidence type="ECO:0000313" key="2">
    <source>
        <dbReference type="EMBL" id="MXN63551.1"/>
    </source>
</evidence>
<keyword evidence="3" id="KW-1185">Reference proteome</keyword>
<organism evidence="2 3">
    <name type="scientific">Stappia sediminis</name>
    <dbReference type="NCBI Taxonomy" id="2692190"/>
    <lineage>
        <taxon>Bacteria</taxon>
        <taxon>Pseudomonadati</taxon>
        <taxon>Pseudomonadota</taxon>
        <taxon>Alphaproteobacteria</taxon>
        <taxon>Hyphomicrobiales</taxon>
        <taxon>Stappiaceae</taxon>
        <taxon>Stappia</taxon>
    </lineage>
</organism>
<proteinExistence type="predicted"/>
<dbReference type="PROSITE" id="PS51186">
    <property type="entry name" value="GNAT"/>
    <property type="match status" value="1"/>
</dbReference>
<dbReference type="InterPro" id="IPR000182">
    <property type="entry name" value="GNAT_dom"/>
</dbReference>
<gene>
    <name evidence="2" type="ORF">GR183_01430</name>
</gene>